<evidence type="ECO:0000256" key="2">
    <source>
        <dbReference type="ARBA" id="ARBA00023315"/>
    </source>
</evidence>
<dbReference type="InterPro" id="IPR000182">
    <property type="entry name" value="GNAT_dom"/>
</dbReference>
<comment type="caution">
    <text evidence="4">The sequence shown here is derived from an EMBL/GenBank/DDBJ whole genome shotgun (WGS) entry which is preliminary data.</text>
</comment>
<protein>
    <submittedName>
        <fullName evidence="4">GNAT family N-acetyltransferase</fullName>
        <ecNumber evidence="4">2.3.1.-</ecNumber>
    </submittedName>
</protein>
<dbReference type="SUPFAM" id="SSF55729">
    <property type="entry name" value="Acyl-CoA N-acyltransferases (Nat)"/>
    <property type="match status" value="1"/>
</dbReference>
<evidence type="ECO:0000313" key="4">
    <source>
        <dbReference type="EMBL" id="MFL9880722.1"/>
    </source>
</evidence>
<dbReference type="Gene3D" id="3.40.630.30">
    <property type="match status" value="1"/>
</dbReference>
<feature type="domain" description="N-acetyltransferase" evidence="3">
    <location>
        <begin position="12"/>
        <end position="171"/>
    </location>
</feature>
<evidence type="ECO:0000313" key="5">
    <source>
        <dbReference type="Proteomes" id="UP001629214"/>
    </source>
</evidence>
<accession>A0ABW8ZC37</accession>
<dbReference type="GO" id="GO:0016746">
    <property type="term" value="F:acyltransferase activity"/>
    <property type="evidence" value="ECO:0007669"/>
    <property type="project" value="UniProtKB-KW"/>
</dbReference>
<dbReference type="InterPro" id="IPR016181">
    <property type="entry name" value="Acyl_CoA_acyltransferase"/>
</dbReference>
<keyword evidence="2 4" id="KW-0012">Acyltransferase</keyword>
<dbReference type="PROSITE" id="PS51186">
    <property type="entry name" value="GNAT"/>
    <property type="match status" value="1"/>
</dbReference>
<dbReference type="EMBL" id="JAQQFR010000015">
    <property type="protein sequence ID" value="MFL9880722.1"/>
    <property type="molecule type" value="Genomic_DNA"/>
</dbReference>
<dbReference type="CDD" id="cd04301">
    <property type="entry name" value="NAT_SF"/>
    <property type="match status" value="1"/>
</dbReference>
<dbReference type="EC" id="2.3.1.-" evidence="4"/>
<sequence>MPVDTITEPAGFIVRAAHPGDVDGLTKLINQPGFRHGTLRLPHQTFETVRTWLEAPSIGGLHLVAVEAGTVIAQGSLTRYAGRRSHAASIGMGVHDAHCGKGVGSALLKELVDAADNWLDIRRLELTVFSDNAPAIALYRKFGFATEGEHKAFAFRAGEYVDALAMARLHD</sequence>
<dbReference type="PANTHER" id="PTHR43877:SF1">
    <property type="entry name" value="ACETYLTRANSFERASE"/>
    <property type="match status" value="1"/>
</dbReference>
<keyword evidence="5" id="KW-1185">Reference proteome</keyword>
<evidence type="ECO:0000256" key="1">
    <source>
        <dbReference type="ARBA" id="ARBA00022679"/>
    </source>
</evidence>
<dbReference type="InterPro" id="IPR050832">
    <property type="entry name" value="Bact_Acetyltransf"/>
</dbReference>
<evidence type="ECO:0000259" key="3">
    <source>
        <dbReference type="PROSITE" id="PS51186"/>
    </source>
</evidence>
<gene>
    <name evidence="4" type="ORF">PQR63_20155</name>
</gene>
<name>A0ABW8ZC37_9BURK</name>
<reference evidence="4 5" key="1">
    <citation type="journal article" date="2024" name="Chem. Sci.">
        <title>Discovery of megapolipeptins by genome mining of a Burkholderiales bacteria collection.</title>
        <authorList>
            <person name="Paulo B.S."/>
            <person name="Recchia M.J.J."/>
            <person name="Lee S."/>
            <person name="Fergusson C.H."/>
            <person name="Romanowski S.B."/>
            <person name="Hernandez A."/>
            <person name="Krull N."/>
            <person name="Liu D.Y."/>
            <person name="Cavanagh H."/>
            <person name="Bos A."/>
            <person name="Gray C.A."/>
            <person name="Murphy B.T."/>
            <person name="Linington R.G."/>
            <person name="Eustaquio A.S."/>
        </authorList>
    </citation>
    <scope>NUCLEOTIDE SEQUENCE [LARGE SCALE GENOMIC DNA]</scope>
    <source>
        <strain evidence="4 5">RL21-008-BIB-B</strain>
    </source>
</reference>
<dbReference type="PANTHER" id="PTHR43877">
    <property type="entry name" value="AMINOALKYLPHOSPHONATE N-ACETYLTRANSFERASE-RELATED-RELATED"/>
    <property type="match status" value="1"/>
</dbReference>
<dbReference type="RefSeq" id="WP_408169736.1">
    <property type="nucleotide sequence ID" value="NZ_JAQQFR010000015.1"/>
</dbReference>
<organism evidence="4 5">
    <name type="scientific">Herbaspirillum rhizosphaerae</name>
    <dbReference type="NCBI Taxonomy" id="346179"/>
    <lineage>
        <taxon>Bacteria</taxon>
        <taxon>Pseudomonadati</taxon>
        <taxon>Pseudomonadota</taxon>
        <taxon>Betaproteobacteria</taxon>
        <taxon>Burkholderiales</taxon>
        <taxon>Oxalobacteraceae</taxon>
        <taxon>Herbaspirillum</taxon>
    </lineage>
</organism>
<dbReference type="Proteomes" id="UP001629214">
    <property type="component" value="Unassembled WGS sequence"/>
</dbReference>
<proteinExistence type="predicted"/>
<dbReference type="Pfam" id="PF00583">
    <property type="entry name" value="Acetyltransf_1"/>
    <property type="match status" value="1"/>
</dbReference>
<keyword evidence="1 4" id="KW-0808">Transferase</keyword>